<proteinExistence type="predicted"/>
<protein>
    <submittedName>
        <fullName evidence="1">LysR family transcriptional regulator</fullName>
    </submittedName>
</protein>
<name>A0ABY6MIZ2_9BACT</name>
<dbReference type="Proteomes" id="UP001163156">
    <property type="component" value="Chromosome"/>
</dbReference>
<dbReference type="InterPro" id="IPR036388">
    <property type="entry name" value="WH-like_DNA-bd_sf"/>
</dbReference>
<dbReference type="EMBL" id="CP110226">
    <property type="protein sequence ID" value="UZD23449.1"/>
    <property type="molecule type" value="Genomic_DNA"/>
</dbReference>
<dbReference type="Gene3D" id="1.10.10.10">
    <property type="entry name" value="Winged helix-like DNA-binding domain superfamily/Winged helix DNA-binding domain"/>
    <property type="match status" value="1"/>
</dbReference>
<accession>A0ABY6MIZ2</accession>
<gene>
    <name evidence="1" type="ORF">OM944_02940</name>
</gene>
<reference evidence="1" key="1">
    <citation type="submission" date="2022-10" db="EMBL/GenBank/DDBJ databases">
        <title>Algoriphagus sp. a novel bacteria isolate from halophytes salicornia europaea.</title>
        <authorList>
            <person name="Peng Y."/>
            <person name="Jiang L."/>
            <person name="Lee J."/>
        </authorList>
    </citation>
    <scope>NUCLEOTIDE SEQUENCE</scope>
    <source>
        <strain evidence="1">TR-M5</strain>
    </source>
</reference>
<dbReference type="PANTHER" id="PTHR30432">
    <property type="entry name" value="TRANSCRIPTIONAL REGULATOR MODE"/>
    <property type="match status" value="1"/>
</dbReference>
<dbReference type="PANTHER" id="PTHR30432:SF1">
    <property type="entry name" value="DNA-BINDING TRANSCRIPTIONAL DUAL REGULATOR MODE"/>
    <property type="match status" value="1"/>
</dbReference>
<keyword evidence="2" id="KW-1185">Reference proteome</keyword>
<evidence type="ECO:0000313" key="2">
    <source>
        <dbReference type="Proteomes" id="UP001163156"/>
    </source>
</evidence>
<dbReference type="InterPro" id="IPR036390">
    <property type="entry name" value="WH_DNA-bd_sf"/>
</dbReference>
<dbReference type="InterPro" id="IPR051815">
    <property type="entry name" value="Molybdate_resp_trans_reg"/>
</dbReference>
<sequence length="113" mass="12530">MENKEVRLRVWIEIDGSKFFGPGPAQLLELIAEEGSLAKAAKTMGMSYKKAWDIVSDLNTRGKEPYVISHKGGEKGGGAAVTTHGESVLKQYRQFTEKLYALKESETDLLKNL</sequence>
<organism evidence="1 2">
    <name type="scientific">Algoriphagus halophytocola</name>
    <dbReference type="NCBI Taxonomy" id="2991499"/>
    <lineage>
        <taxon>Bacteria</taxon>
        <taxon>Pseudomonadati</taxon>
        <taxon>Bacteroidota</taxon>
        <taxon>Cytophagia</taxon>
        <taxon>Cytophagales</taxon>
        <taxon>Cyclobacteriaceae</taxon>
        <taxon>Algoriphagus</taxon>
    </lineage>
</organism>
<evidence type="ECO:0000313" key="1">
    <source>
        <dbReference type="EMBL" id="UZD23449.1"/>
    </source>
</evidence>
<dbReference type="RefSeq" id="WP_264809991.1">
    <property type="nucleotide sequence ID" value="NZ_CP110226.1"/>
</dbReference>
<dbReference type="SUPFAM" id="SSF46785">
    <property type="entry name" value="Winged helix' DNA-binding domain"/>
    <property type="match status" value="1"/>
</dbReference>